<protein>
    <recommendedName>
        <fullName evidence="9">SEFIR domain-containing protein</fullName>
    </recommendedName>
</protein>
<keyword evidence="5 8" id="KW-0472">Membrane</keyword>
<dbReference type="InterPro" id="IPR013568">
    <property type="entry name" value="SEFIR_dom"/>
</dbReference>
<reference evidence="11" key="1">
    <citation type="journal article" date="2006" name="Science">
        <title>Ancient noncoding elements conserved in the human genome.</title>
        <authorList>
            <person name="Venkatesh B."/>
            <person name="Kirkness E.F."/>
            <person name="Loh Y.H."/>
            <person name="Halpern A.L."/>
            <person name="Lee A.P."/>
            <person name="Johnson J."/>
            <person name="Dandona N."/>
            <person name="Viswanathan L.D."/>
            <person name="Tay A."/>
            <person name="Venter J.C."/>
            <person name="Strausberg R.L."/>
            <person name="Brenner S."/>
        </authorList>
    </citation>
    <scope>NUCLEOTIDE SEQUENCE [LARGE SCALE GENOMIC DNA]</scope>
</reference>
<keyword evidence="6" id="KW-0675">Receptor</keyword>
<reference evidence="10" key="4">
    <citation type="submission" date="2025-08" db="UniProtKB">
        <authorList>
            <consortium name="Ensembl"/>
        </authorList>
    </citation>
    <scope>IDENTIFICATION</scope>
</reference>
<dbReference type="AlphaFoldDB" id="A0A4W3IPD2"/>
<organism evidence="10 11">
    <name type="scientific">Callorhinchus milii</name>
    <name type="common">Ghost shark</name>
    <dbReference type="NCBI Taxonomy" id="7868"/>
    <lineage>
        <taxon>Eukaryota</taxon>
        <taxon>Metazoa</taxon>
        <taxon>Chordata</taxon>
        <taxon>Craniata</taxon>
        <taxon>Vertebrata</taxon>
        <taxon>Chondrichthyes</taxon>
        <taxon>Holocephali</taxon>
        <taxon>Chimaeriformes</taxon>
        <taxon>Callorhinchidae</taxon>
        <taxon>Callorhinchus</taxon>
    </lineage>
</organism>
<dbReference type="Pfam" id="PF08357">
    <property type="entry name" value="SEFIR"/>
    <property type="match status" value="1"/>
</dbReference>
<reference evidence="11" key="3">
    <citation type="journal article" date="2014" name="Nature">
        <title>Elephant shark genome provides unique insights into gnathostome evolution.</title>
        <authorList>
            <consortium name="International Elephant Shark Genome Sequencing Consortium"/>
            <person name="Venkatesh B."/>
            <person name="Lee A.P."/>
            <person name="Ravi V."/>
            <person name="Maurya A.K."/>
            <person name="Lian M.M."/>
            <person name="Swann J.B."/>
            <person name="Ohta Y."/>
            <person name="Flajnik M.F."/>
            <person name="Sutoh Y."/>
            <person name="Kasahara M."/>
            <person name="Hoon S."/>
            <person name="Gangu V."/>
            <person name="Roy S.W."/>
            <person name="Irimia M."/>
            <person name="Korzh V."/>
            <person name="Kondrychyn I."/>
            <person name="Lim Z.W."/>
            <person name="Tay B.H."/>
            <person name="Tohari S."/>
            <person name="Kong K.W."/>
            <person name="Ho S."/>
            <person name="Lorente-Galdos B."/>
            <person name="Quilez J."/>
            <person name="Marques-Bonet T."/>
            <person name="Raney B.J."/>
            <person name="Ingham P.W."/>
            <person name="Tay A."/>
            <person name="Hillier L.W."/>
            <person name="Minx P."/>
            <person name="Boehm T."/>
            <person name="Wilson R.K."/>
            <person name="Brenner S."/>
            <person name="Warren W.C."/>
        </authorList>
    </citation>
    <scope>NUCLEOTIDE SEQUENCE [LARGE SCALE GENOMIC DNA]</scope>
</reference>
<dbReference type="Proteomes" id="UP000314986">
    <property type="component" value="Unassembled WGS sequence"/>
</dbReference>
<dbReference type="InterPro" id="IPR039465">
    <property type="entry name" value="IL-17_rcpt-like"/>
</dbReference>
<dbReference type="PANTHER" id="PTHR15583">
    <property type="entry name" value="INTERLEUKIN-17 RECEPTOR"/>
    <property type="match status" value="1"/>
</dbReference>
<evidence type="ECO:0000313" key="11">
    <source>
        <dbReference type="Proteomes" id="UP000314986"/>
    </source>
</evidence>
<dbReference type="STRING" id="7868.ENSCMIP00000031107"/>
<dbReference type="InParanoid" id="A0A4W3IPD2"/>
<sequence length="290" mass="32416">MVSVTRSLSSLVCFSPSQVQRSDVLFAGTQRVCGPQSEGRLGLGLMALLVGLVCGLLVVSLVRHFTRKVDSAPLWSRTVLLMYLPGCEEHTSLVCGLADVLKSEVQCNVLLDLWDCGAVARLGVVAWLYSRREQVMAENGKILIVWSQRSHGLYLQWAGPVRGHSHTDPHDLFHTAMACVYSDFLRCGKLRDYSLVYFDGLCSNRDIPDLFYHVPRYRLLKDFSSLVHELRNVPERPRGSVFGTKRLVRVVLQSESARSLRRRIERCRRGGRRDSLCPAGNLASGGETAL</sequence>
<reference evidence="10" key="5">
    <citation type="submission" date="2025-09" db="UniProtKB">
        <authorList>
            <consortium name="Ensembl"/>
        </authorList>
    </citation>
    <scope>IDENTIFICATION</scope>
</reference>
<evidence type="ECO:0000256" key="6">
    <source>
        <dbReference type="ARBA" id="ARBA00023170"/>
    </source>
</evidence>
<dbReference type="Ensembl" id="ENSCMIT00000031582.1">
    <property type="protein sequence ID" value="ENSCMIP00000031107.1"/>
    <property type="gene ID" value="ENSCMIG00000013376.1"/>
</dbReference>
<accession>A0A4W3IPD2</accession>
<keyword evidence="11" id="KW-1185">Reference proteome</keyword>
<dbReference type="PANTHER" id="PTHR15583:SF10">
    <property type="entry name" value="INTERLEUKIN-17 RECEPTOR E-LIKE-RELATED"/>
    <property type="match status" value="1"/>
</dbReference>
<keyword evidence="2 8" id="KW-0812">Transmembrane</keyword>
<evidence type="ECO:0000259" key="9">
    <source>
        <dbReference type="Pfam" id="PF08357"/>
    </source>
</evidence>
<feature type="transmembrane region" description="Helical" evidence="8">
    <location>
        <begin position="45"/>
        <end position="62"/>
    </location>
</feature>
<keyword evidence="3" id="KW-0732">Signal</keyword>
<feature type="domain" description="SEFIR" evidence="9">
    <location>
        <begin position="77"/>
        <end position="230"/>
    </location>
</feature>
<evidence type="ECO:0000256" key="7">
    <source>
        <dbReference type="ARBA" id="ARBA00023180"/>
    </source>
</evidence>
<comment type="subcellular location">
    <subcellularLocation>
        <location evidence="1">Membrane</location>
        <topology evidence="1">Single-pass type I membrane protein</topology>
    </subcellularLocation>
</comment>
<dbReference type="GO" id="GO:0016020">
    <property type="term" value="C:membrane"/>
    <property type="evidence" value="ECO:0007669"/>
    <property type="project" value="UniProtKB-SubCell"/>
</dbReference>
<evidence type="ECO:0000256" key="8">
    <source>
        <dbReference type="SAM" id="Phobius"/>
    </source>
</evidence>
<keyword evidence="4 8" id="KW-1133">Transmembrane helix</keyword>
<reference evidence="11" key="2">
    <citation type="journal article" date="2007" name="PLoS Biol.">
        <title>Survey sequencing and comparative analysis of the elephant shark (Callorhinchus milii) genome.</title>
        <authorList>
            <person name="Venkatesh B."/>
            <person name="Kirkness E.F."/>
            <person name="Loh Y.H."/>
            <person name="Halpern A.L."/>
            <person name="Lee A.P."/>
            <person name="Johnson J."/>
            <person name="Dandona N."/>
            <person name="Viswanathan L.D."/>
            <person name="Tay A."/>
            <person name="Venter J.C."/>
            <person name="Strausberg R.L."/>
            <person name="Brenner S."/>
        </authorList>
    </citation>
    <scope>NUCLEOTIDE SEQUENCE [LARGE SCALE GENOMIC DNA]</scope>
</reference>
<dbReference type="GeneTree" id="ENSGT00940000161421"/>
<evidence type="ECO:0000256" key="2">
    <source>
        <dbReference type="ARBA" id="ARBA00022692"/>
    </source>
</evidence>
<dbReference type="GO" id="GO:0030368">
    <property type="term" value="F:interleukin-17 receptor activity"/>
    <property type="evidence" value="ECO:0007669"/>
    <property type="project" value="InterPro"/>
</dbReference>
<evidence type="ECO:0000256" key="5">
    <source>
        <dbReference type="ARBA" id="ARBA00023136"/>
    </source>
</evidence>
<evidence type="ECO:0000256" key="4">
    <source>
        <dbReference type="ARBA" id="ARBA00022989"/>
    </source>
</evidence>
<name>A0A4W3IPD2_CALMI</name>
<proteinExistence type="predicted"/>
<evidence type="ECO:0000256" key="3">
    <source>
        <dbReference type="ARBA" id="ARBA00022729"/>
    </source>
</evidence>
<keyword evidence="7" id="KW-0325">Glycoprotein</keyword>
<evidence type="ECO:0000256" key="1">
    <source>
        <dbReference type="ARBA" id="ARBA00004479"/>
    </source>
</evidence>
<dbReference type="Gene3D" id="3.40.50.11530">
    <property type="match status" value="1"/>
</dbReference>
<evidence type="ECO:0000313" key="10">
    <source>
        <dbReference type="Ensembl" id="ENSCMIP00000031107.1"/>
    </source>
</evidence>